<dbReference type="Proteomes" id="UP000371977">
    <property type="component" value="Unassembled WGS sequence"/>
</dbReference>
<name>A0A6C2C1Z3_9LACO</name>
<reference evidence="2 3" key="1">
    <citation type="submission" date="2019-01" db="EMBL/GenBank/DDBJ databases">
        <title>Weissella sp. nov., a novel lactic acid bacterium isolated from animal feces.</title>
        <authorList>
            <person name="Wang L.-T."/>
        </authorList>
    </citation>
    <scope>NUCLEOTIDE SEQUENCE [LARGE SCALE GENOMIC DNA]</scope>
    <source>
        <strain evidence="2 3">8H-2</strain>
    </source>
</reference>
<accession>A0A6C2C1Z3</accession>
<evidence type="ECO:0000256" key="1">
    <source>
        <dbReference type="SAM" id="Phobius"/>
    </source>
</evidence>
<feature type="transmembrane region" description="Helical" evidence="1">
    <location>
        <begin position="20"/>
        <end position="45"/>
    </location>
</feature>
<protein>
    <submittedName>
        <fullName evidence="2">Uncharacterized protein</fullName>
    </submittedName>
</protein>
<keyword evidence="1" id="KW-0472">Membrane</keyword>
<keyword evidence="3" id="KW-1185">Reference proteome</keyword>
<evidence type="ECO:0000313" key="2">
    <source>
        <dbReference type="EMBL" id="TYC48018.1"/>
    </source>
</evidence>
<gene>
    <name evidence="2" type="ORF">ESZ50_10340</name>
</gene>
<keyword evidence="1" id="KW-1133">Transmembrane helix</keyword>
<proteinExistence type="predicted"/>
<keyword evidence="1" id="KW-0812">Transmembrane</keyword>
<dbReference type="AlphaFoldDB" id="A0A6C2C1Z3"/>
<dbReference type="RefSeq" id="WP_148623703.1">
    <property type="nucleotide sequence ID" value="NZ_SDGZ01000025.1"/>
</dbReference>
<comment type="caution">
    <text evidence="2">The sequence shown here is derived from an EMBL/GenBank/DDBJ whole genome shotgun (WGS) entry which is preliminary data.</text>
</comment>
<sequence>MILANGEFGLLFKNWKMENWTVFYTASASFVALLAIIAGTAWVVYQVKKDNRRALYSNKVEVFSLFNMILSDYDKSLLNVYEYTERDDERGVDLNHSVWGTAITAFRTTRMANLSLMLVLDDSGKWNQSNDPNQLEVKFNNEILYIEKMRQYAATSFKKKETAKLVSTFLKNYKEVLATFMFLLKFAENNGETFEEVFDDLKGIPVIDEQHNQEKLELQIEELHKVYLDRKNVLNKITKEAKIIS</sequence>
<dbReference type="EMBL" id="SDGZ01000025">
    <property type="protein sequence ID" value="TYC48018.1"/>
    <property type="molecule type" value="Genomic_DNA"/>
</dbReference>
<evidence type="ECO:0000313" key="3">
    <source>
        <dbReference type="Proteomes" id="UP000371977"/>
    </source>
</evidence>
<organism evidence="2 3">
    <name type="scientific">Weissella muntiaci</name>
    <dbReference type="NCBI Taxonomy" id="2508881"/>
    <lineage>
        <taxon>Bacteria</taxon>
        <taxon>Bacillati</taxon>
        <taxon>Bacillota</taxon>
        <taxon>Bacilli</taxon>
        <taxon>Lactobacillales</taxon>
        <taxon>Lactobacillaceae</taxon>
        <taxon>Weissella</taxon>
    </lineage>
</organism>